<organism evidence="1 2">
    <name type="scientific">Vigna unguiculata</name>
    <name type="common">Cowpea</name>
    <dbReference type="NCBI Taxonomy" id="3917"/>
    <lineage>
        <taxon>Eukaryota</taxon>
        <taxon>Viridiplantae</taxon>
        <taxon>Streptophyta</taxon>
        <taxon>Embryophyta</taxon>
        <taxon>Tracheophyta</taxon>
        <taxon>Spermatophyta</taxon>
        <taxon>Magnoliopsida</taxon>
        <taxon>eudicotyledons</taxon>
        <taxon>Gunneridae</taxon>
        <taxon>Pentapetalae</taxon>
        <taxon>rosids</taxon>
        <taxon>fabids</taxon>
        <taxon>Fabales</taxon>
        <taxon>Fabaceae</taxon>
        <taxon>Papilionoideae</taxon>
        <taxon>50 kb inversion clade</taxon>
        <taxon>NPAAA clade</taxon>
        <taxon>indigoferoid/millettioid clade</taxon>
        <taxon>Phaseoleae</taxon>
        <taxon>Vigna</taxon>
    </lineage>
</organism>
<evidence type="ECO:0000313" key="2">
    <source>
        <dbReference type="Proteomes" id="UP000501690"/>
    </source>
</evidence>
<protein>
    <submittedName>
        <fullName evidence="1">Uncharacterized protein</fullName>
    </submittedName>
</protein>
<name>A0A4D6N0A4_VIGUN</name>
<proteinExistence type="predicted"/>
<dbReference type="AlphaFoldDB" id="A0A4D6N0A4"/>
<keyword evidence="2" id="KW-1185">Reference proteome</keyword>
<sequence length="200" mass="22338">MLLCLENANIVALVRDVPASTVAAEASAMVGDEFCFRVRCRDECGCWWWLTELPRSRWRCCARLPWLRWRRKLGLECDAVVLRTGAGAFCARRWTRWWGVAVAAERGCCDWYVAGDAKARRWWWRAEVVAVLVAAAAGFAPAFSGVKVVTEQWRHCCSGVVVGEVGAAAAAMVVKGEKKIRVRVLGDEDDDVAAFHWTTC</sequence>
<gene>
    <name evidence="1" type="ORF">DEO72_LG9g1732</name>
</gene>
<reference evidence="1 2" key="1">
    <citation type="submission" date="2019-04" db="EMBL/GenBank/DDBJ databases">
        <title>An improved genome assembly and genetic linkage map for asparagus bean, Vigna unguiculata ssp. sesquipedialis.</title>
        <authorList>
            <person name="Xia Q."/>
            <person name="Zhang R."/>
            <person name="Dong Y."/>
        </authorList>
    </citation>
    <scope>NUCLEOTIDE SEQUENCE [LARGE SCALE GENOMIC DNA]</scope>
    <source>
        <tissue evidence="1">Leaf</tissue>
    </source>
</reference>
<accession>A0A4D6N0A4</accession>
<evidence type="ECO:0000313" key="1">
    <source>
        <dbReference type="EMBL" id="QCE06718.1"/>
    </source>
</evidence>
<dbReference type="Proteomes" id="UP000501690">
    <property type="component" value="Linkage Group LG9"/>
</dbReference>
<dbReference type="EMBL" id="CP039353">
    <property type="protein sequence ID" value="QCE06718.1"/>
    <property type="molecule type" value="Genomic_DNA"/>
</dbReference>